<comment type="subcellular location">
    <subcellularLocation>
        <location evidence="1">Cell membrane</location>
        <topology evidence="1">Multi-pass membrane protein</topology>
    </subcellularLocation>
</comment>
<evidence type="ECO:0000259" key="11">
    <source>
        <dbReference type="PROSITE" id="PS50262"/>
    </source>
</evidence>
<dbReference type="Pfam" id="PF00001">
    <property type="entry name" value="7tm_1"/>
    <property type="match status" value="1"/>
</dbReference>
<name>G5AWA0_HETGA</name>
<dbReference type="GO" id="GO:0007608">
    <property type="term" value="P:sensory perception of smell"/>
    <property type="evidence" value="ECO:0007669"/>
    <property type="project" value="UniProtKB-KW"/>
</dbReference>
<keyword evidence="8 10" id="KW-0472">Membrane</keyword>
<dbReference type="Proteomes" id="UP000006813">
    <property type="component" value="Unassembled WGS sequence"/>
</dbReference>
<dbReference type="InterPro" id="IPR000276">
    <property type="entry name" value="GPCR_Rhodpsn"/>
</dbReference>
<keyword evidence="7" id="KW-0297">G-protein coupled receptor</keyword>
<dbReference type="EMBL" id="JH167265">
    <property type="protein sequence ID" value="EHB01311.1"/>
    <property type="molecule type" value="Genomic_DNA"/>
</dbReference>
<keyword evidence="7" id="KW-0807">Transducer</keyword>
<dbReference type="GO" id="GO:0005886">
    <property type="term" value="C:plasma membrane"/>
    <property type="evidence" value="ECO:0007669"/>
    <property type="project" value="UniProtKB-SubCell"/>
</dbReference>
<keyword evidence="6 10" id="KW-1133">Transmembrane helix</keyword>
<evidence type="ECO:0000256" key="1">
    <source>
        <dbReference type="ARBA" id="ARBA00004651"/>
    </source>
</evidence>
<protein>
    <submittedName>
        <fullName evidence="12">Olfactory receptor 5V1</fullName>
    </submittedName>
</protein>
<evidence type="ECO:0000256" key="7">
    <source>
        <dbReference type="ARBA" id="ARBA00023040"/>
    </source>
</evidence>
<dbReference type="PANTHER" id="PTHR26452">
    <property type="entry name" value="OLFACTORY RECEPTOR"/>
    <property type="match status" value="1"/>
</dbReference>
<keyword evidence="2" id="KW-1003">Cell membrane</keyword>
<evidence type="ECO:0000313" key="12">
    <source>
        <dbReference type="EMBL" id="EHB01311.1"/>
    </source>
</evidence>
<dbReference type="Gene3D" id="1.20.1070.10">
    <property type="entry name" value="Rhodopsin 7-helix transmembrane proteins"/>
    <property type="match status" value="1"/>
</dbReference>
<reference evidence="12 13" key="1">
    <citation type="journal article" date="2011" name="Nature">
        <title>Genome sequencing reveals insights into physiology and longevity of the naked mole rat.</title>
        <authorList>
            <person name="Kim E.B."/>
            <person name="Fang X."/>
            <person name="Fushan A.A."/>
            <person name="Huang Z."/>
            <person name="Lobanov A.V."/>
            <person name="Han L."/>
            <person name="Marino S.M."/>
            <person name="Sun X."/>
            <person name="Turanov A.A."/>
            <person name="Yang P."/>
            <person name="Yim S.H."/>
            <person name="Zhao X."/>
            <person name="Kasaikina M.V."/>
            <person name="Stoletzki N."/>
            <person name="Peng C."/>
            <person name="Polak P."/>
            <person name="Xiong Z."/>
            <person name="Kiezun A."/>
            <person name="Zhu Y."/>
            <person name="Chen Y."/>
            <person name="Kryukov G.V."/>
            <person name="Zhang Q."/>
            <person name="Peshkin L."/>
            <person name="Yang L."/>
            <person name="Bronson R.T."/>
            <person name="Buffenstein R."/>
            <person name="Wang B."/>
            <person name="Han C."/>
            <person name="Li Q."/>
            <person name="Chen L."/>
            <person name="Zhao W."/>
            <person name="Sunyaev S.R."/>
            <person name="Park T.J."/>
            <person name="Zhang G."/>
            <person name="Wang J."/>
            <person name="Gladyshev V.N."/>
        </authorList>
    </citation>
    <scope>NUCLEOTIDE SEQUENCE [LARGE SCALE GENOMIC DNA]</scope>
</reference>
<evidence type="ECO:0000256" key="8">
    <source>
        <dbReference type="ARBA" id="ARBA00023136"/>
    </source>
</evidence>
<evidence type="ECO:0000256" key="2">
    <source>
        <dbReference type="ARBA" id="ARBA00022475"/>
    </source>
</evidence>
<feature type="transmembrane region" description="Helical" evidence="10">
    <location>
        <begin position="23"/>
        <end position="48"/>
    </location>
</feature>
<proteinExistence type="predicted"/>
<accession>G5AWA0</accession>
<evidence type="ECO:0000256" key="9">
    <source>
        <dbReference type="ARBA" id="ARBA00023170"/>
    </source>
</evidence>
<organism evidence="12 13">
    <name type="scientific">Heterocephalus glaber</name>
    <name type="common">Naked mole rat</name>
    <dbReference type="NCBI Taxonomy" id="10181"/>
    <lineage>
        <taxon>Eukaryota</taxon>
        <taxon>Metazoa</taxon>
        <taxon>Chordata</taxon>
        <taxon>Craniata</taxon>
        <taxon>Vertebrata</taxon>
        <taxon>Euteleostomi</taxon>
        <taxon>Mammalia</taxon>
        <taxon>Eutheria</taxon>
        <taxon>Euarchontoglires</taxon>
        <taxon>Glires</taxon>
        <taxon>Rodentia</taxon>
        <taxon>Hystricomorpha</taxon>
        <taxon>Bathyergidae</taxon>
        <taxon>Heterocephalus</taxon>
    </lineage>
</organism>
<dbReference type="AlphaFoldDB" id="G5AWA0"/>
<dbReference type="STRING" id="10181.G5AWA0"/>
<keyword evidence="9 12" id="KW-0675">Receptor</keyword>
<dbReference type="InterPro" id="IPR017452">
    <property type="entry name" value="GPCR_Rhodpsn_7TM"/>
</dbReference>
<evidence type="ECO:0000313" key="13">
    <source>
        <dbReference type="Proteomes" id="UP000006813"/>
    </source>
</evidence>
<evidence type="ECO:0000256" key="10">
    <source>
        <dbReference type="SAM" id="Phobius"/>
    </source>
</evidence>
<dbReference type="GO" id="GO:0004930">
    <property type="term" value="F:G protein-coupled receptor activity"/>
    <property type="evidence" value="ECO:0007669"/>
    <property type="project" value="UniProtKB-KW"/>
</dbReference>
<evidence type="ECO:0000256" key="4">
    <source>
        <dbReference type="ARBA" id="ARBA00022692"/>
    </source>
</evidence>
<evidence type="ECO:0000256" key="5">
    <source>
        <dbReference type="ARBA" id="ARBA00022725"/>
    </source>
</evidence>
<gene>
    <name evidence="12" type="ORF">GW7_00475</name>
</gene>
<evidence type="ECO:0000256" key="3">
    <source>
        <dbReference type="ARBA" id="ARBA00022606"/>
    </source>
</evidence>
<keyword evidence="3" id="KW-0716">Sensory transduction</keyword>
<sequence>MSNKTGVTEFFLRGFSDVQELRFVVIFFFLFAYLLWLLENISIITAVFRESHLHSQKYFFLNNQSFLDMCNTSVTRPRGLVTSLTGSGCISYLECVVQLYMFITLASTKCFQLIAMKYGWCLANLKPLLYGTTMNERLSSELAAMAWVSRAIYSAFHTLNTFSLPFSRPNILEHFF</sequence>
<evidence type="ECO:0000256" key="6">
    <source>
        <dbReference type="ARBA" id="ARBA00022989"/>
    </source>
</evidence>
<keyword evidence="4 10" id="KW-0812">Transmembrane</keyword>
<feature type="domain" description="G-protein coupled receptors family 1 profile" evidence="11">
    <location>
        <begin position="39"/>
        <end position="176"/>
    </location>
</feature>
<dbReference type="InterPro" id="IPR050516">
    <property type="entry name" value="Olfactory_GPCR"/>
</dbReference>
<dbReference type="InParanoid" id="G5AWA0"/>
<dbReference type="SUPFAM" id="SSF81321">
    <property type="entry name" value="Family A G protein-coupled receptor-like"/>
    <property type="match status" value="1"/>
</dbReference>
<dbReference type="PROSITE" id="PS50262">
    <property type="entry name" value="G_PROTEIN_RECEP_F1_2"/>
    <property type="match status" value="1"/>
</dbReference>
<keyword evidence="5" id="KW-0552">Olfaction</keyword>